<accession>A0ABS4R017</accession>
<evidence type="ECO:0000313" key="2">
    <source>
        <dbReference type="Proteomes" id="UP000730739"/>
    </source>
</evidence>
<reference evidence="1 2" key="1">
    <citation type="submission" date="2021-03" db="EMBL/GenBank/DDBJ databases">
        <title>Genomic Encyclopedia of Type Strains, Phase IV (KMG-IV): sequencing the most valuable type-strain genomes for metagenomic binning, comparative biology and taxonomic classification.</title>
        <authorList>
            <person name="Goeker M."/>
        </authorList>
    </citation>
    <scope>NUCLEOTIDE SEQUENCE [LARGE SCALE GENOMIC DNA]</scope>
    <source>
        <strain evidence="1 2">DSM 13372</strain>
    </source>
</reference>
<gene>
    <name evidence="1" type="ORF">J2Z31_002243</name>
</gene>
<keyword evidence="2" id="KW-1185">Reference proteome</keyword>
<dbReference type="Proteomes" id="UP000730739">
    <property type="component" value="Unassembled WGS sequence"/>
</dbReference>
<sequence>MRQQLVIAAGGLAALALYGAIIASGAAVIRDRDGAAAPDFVLDTPDTATFEEPDKAVIAEPAAPPAADQEPAAKGARLPLRIVEPAFIAPPEESLAQPLERIAPRPALSDPAKKEMPSSVILQRPVALAAGLVQAGDRTVQLKDIEPERTEKICGSEGGNWPCGVVARTAFRNFLRGRALACEEIEEKADGTTTAMCTVGGENAAAWLVANGWALPLAGSALEAQAEAARTAGRGFYGNDPRDLDRAP</sequence>
<evidence type="ECO:0008006" key="3">
    <source>
        <dbReference type="Google" id="ProtNLM"/>
    </source>
</evidence>
<dbReference type="EMBL" id="JAGILA010000002">
    <property type="protein sequence ID" value="MBP2235751.1"/>
    <property type="molecule type" value="Genomic_DNA"/>
</dbReference>
<dbReference type="RefSeq" id="WP_209601925.1">
    <property type="nucleotide sequence ID" value="NZ_JAGILA010000002.1"/>
</dbReference>
<protein>
    <recommendedName>
        <fullName evidence="3">Succinoglycan biosynthesis protein ExoI</fullName>
    </recommendedName>
</protein>
<evidence type="ECO:0000313" key="1">
    <source>
        <dbReference type="EMBL" id="MBP2235751.1"/>
    </source>
</evidence>
<organism evidence="1 2">
    <name type="scientific">Sinorhizobium kostiense</name>
    <dbReference type="NCBI Taxonomy" id="76747"/>
    <lineage>
        <taxon>Bacteria</taxon>
        <taxon>Pseudomonadati</taxon>
        <taxon>Pseudomonadota</taxon>
        <taxon>Alphaproteobacteria</taxon>
        <taxon>Hyphomicrobiales</taxon>
        <taxon>Rhizobiaceae</taxon>
        <taxon>Sinorhizobium/Ensifer group</taxon>
        <taxon>Sinorhizobium</taxon>
    </lineage>
</organism>
<name>A0ABS4R017_9HYPH</name>
<proteinExistence type="predicted"/>
<dbReference type="InterPro" id="IPR035437">
    <property type="entry name" value="SNase_OB-fold_sf"/>
</dbReference>
<comment type="caution">
    <text evidence="1">The sequence shown here is derived from an EMBL/GenBank/DDBJ whole genome shotgun (WGS) entry which is preliminary data.</text>
</comment>
<dbReference type="SUPFAM" id="SSF50199">
    <property type="entry name" value="Staphylococcal nuclease"/>
    <property type="match status" value="1"/>
</dbReference>
<dbReference type="Gene3D" id="2.40.50.90">
    <property type="match status" value="1"/>
</dbReference>